<evidence type="ECO:0000256" key="5">
    <source>
        <dbReference type="ARBA" id="ARBA00023163"/>
    </source>
</evidence>
<evidence type="ECO:0000256" key="3">
    <source>
        <dbReference type="ARBA" id="ARBA00023015"/>
    </source>
</evidence>
<name>A0A370TE12_9HELO</name>
<gene>
    <name evidence="9" type="ORF">BP5553_09152</name>
</gene>
<dbReference type="GeneID" id="43602001"/>
<dbReference type="GO" id="GO:0001228">
    <property type="term" value="F:DNA-binding transcription activator activity, RNA polymerase II-specific"/>
    <property type="evidence" value="ECO:0007669"/>
    <property type="project" value="TreeGrafter"/>
</dbReference>
<keyword evidence="10" id="KW-1185">Reference proteome</keyword>
<evidence type="ECO:0000256" key="1">
    <source>
        <dbReference type="ARBA" id="ARBA00022723"/>
    </source>
</evidence>
<dbReference type="OrthoDB" id="4337792at2759"/>
<evidence type="ECO:0000313" key="10">
    <source>
        <dbReference type="Proteomes" id="UP000254866"/>
    </source>
</evidence>
<dbReference type="EMBL" id="NPIC01000010">
    <property type="protein sequence ID" value="RDL32696.1"/>
    <property type="molecule type" value="Genomic_DNA"/>
</dbReference>
<dbReference type="PROSITE" id="PS00463">
    <property type="entry name" value="ZN2_CY6_FUNGAL_1"/>
    <property type="match status" value="1"/>
</dbReference>
<dbReference type="Proteomes" id="UP000254866">
    <property type="component" value="Unassembled WGS sequence"/>
</dbReference>
<dbReference type="SUPFAM" id="SSF57701">
    <property type="entry name" value="Zn2/Cys6 DNA-binding domain"/>
    <property type="match status" value="1"/>
</dbReference>
<reference evidence="9 10" key="1">
    <citation type="journal article" date="2018" name="IMA Fungus">
        <title>IMA Genome-F 9: Draft genome sequence of Annulohypoxylon stygium, Aspergillus mulundensis, Berkeleyomyces basicola (syn. Thielaviopsis basicola), Ceratocystis smalleyi, two Cercospora beticola strains, Coleophoma cylindrospora, Fusarium fracticaudum, Phialophora cf. hyalina, and Morchella septimelata.</title>
        <authorList>
            <person name="Wingfield B.D."/>
            <person name="Bills G.F."/>
            <person name="Dong Y."/>
            <person name="Huang W."/>
            <person name="Nel W.J."/>
            <person name="Swalarsk-Parry B.S."/>
            <person name="Vaghefi N."/>
            <person name="Wilken P.M."/>
            <person name="An Z."/>
            <person name="de Beer Z.W."/>
            <person name="De Vos L."/>
            <person name="Chen L."/>
            <person name="Duong T.A."/>
            <person name="Gao Y."/>
            <person name="Hammerbacher A."/>
            <person name="Kikkert J.R."/>
            <person name="Li Y."/>
            <person name="Li H."/>
            <person name="Li K."/>
            <person name="Li Q."/>
            <person name="Liu X."/>
            <person name="Ma X."/>
            <person name="Naidoo K."/>
            <person name="Pethybridge S.J."/>
            <person name="Sun J."/>
            <person name="Steenkamp E.T."/>
            <person name="van der Nest M.A."/>
            <person name="van Wyk S."/>
            <person name="Wingfield M.J."/>
            <person name="Xiong C."/>
            <person name="Yue Q."/>
            <person name="Zhang X."/>
        </authorList>
    </citation>
    <scope>NUCLEOTIDE SEQUENCE [LARGE SCALE GENOMIC DNA]</scope>
    <source>
        <strain evidence="9 10">BP 5553</strain>
    </source>
</reference>
<feature type="compositionally biased region" description="Polar residues" evidence="7">
    <location>
        <begin position="94"/>
        <end position="103"/>
    </location>
</feature>
<feature type="compositionally biased region" description="Low complexity" evidence="7">
    <location>
        <begin position="68"/>
        <end position="93"/>
    </location>
</feature>
<keyword evidence="3" id="KW-0805">Transcription regulation</keyword>
<dbReference type="RefSeq" id="XP_031866418.1">
    <property type="nucleotide sequence ID" value="XM_032017775.1"/>
</dbReference>
<dbReference type="AlphaFoldDB" id="A0A370TE12"/>
<dbReference type="InterPro" id="IPR036864">
    <property type="entry name" value="Zn2-C6_fun-type_DNA-bd_sf"/>
</dbReference>
<dbReference type="PROSITE" id="PS50048">
    <property type="entry name" value="ZN2_CY6_FUNGAL_2"/>
    <property type="match status" value="1"/>
</dbReference>
<protein>
    <recommendedName>
        <fullName evidence="8">Zn(2)-C6 fungal-type domain-containing protein</fullName>
    </recommendedName>
</protein>
<dbReference type="InterPro" id="IPR051430">
    <property type="entry name" value="Fungal_TF_Env_Response"/>
</dbReference>
<dbReference type="InterPro" id="IPR001138">
    <property type="entry name" value="Zn2Cys6_DnaBD"/>
</dbReference>
<dbReference type="CDD" id="cd00067">
    <property type="entry name" value="GAL4"/>
    <property type="match status" value="1"/>
</dbReference>
<keyword evidence="2" id="KW-0862">Zinc</keyword>
<dbReference type="Gene3D" id="4.10.240.10">
    <property type="entry name" value="Zn(2)-C6 fungal-type DNA-binding domain"/>
    <property type="match status" value="1"/>
</dbReference>
<keyword evidence="6" id="KW-0539">Nucleus</keyword>
<proteinExistence type="predicted"/>
<sequence>MAEHDGRRRRPAVSCSLCRKRKIRCNRETPCSNCRRARSGACIYENPNHPPPSPSRNQTIGPGLAVPSSRESIPIDSSSHSSSSHVAASTDPSTPTSQLSAQDAESLKLKLRIRQLEDQLSKSTLQTIQSPVSTPPNSSIEKTSSHLGGTFHVLCETGSTGQPQSIARSITHKTRLFGQSHWGVNGVLLIRDIWETIEPHLLEGRSNAWMGIERCKSLARVIKARRTPPWPSPPTSDLPSKVIADALVDCYLRTTEAIYRVLHIPTFRRDYQTLWLSQNSPDPNTAFLVQLKLVLAIGAVTYDKQFSLRASAVHWVHESIAWISEPKFKSRLDIPILQTSLLLLIAQERVGAGGDSIWISIGTVFKKAVFLGLHRDPAHLPKGTVFVAEMRRRLWNTILEMTLQSSLSSGGPPFISLDDFDTAPPGNFDDDQLVATNDPVPRPEDVFTQVSISIALHKTFSQRLAVVKFLNDLSSSGTYEETLRLDAQLWTAYRELGRTLQAFSKSGTGTSPTGSSLSPFEIRAVDFEMHRYLSSLHVPYFGPALHETAYAFSRKVVVDSSLKIWRAAYPSSGLTSITEATSSDWDDLAQLAVCSSGFYSTVTIHAALLISMELRTQLQEEESLVPVPLRPDLLTVLDEAKAWCLRGNEVGETNVKGYLLMSVVGAQVEGLQRGLDKDAITQLLIRAAENVEEECLPILKQIAATQGQEEGAEEDMLLQESVATPGEVMEDWGFMNPDGMFDLGNTEPLNWIFNDDIDHRMPTL</sequence>
<dbReference type="SMART" id="SM00066">
    <property type="entry name" value="GAL4"/>
    <property type="match status" value="1"/>
</dbReference>
<evidence type="ECO:0000256" key="2">
    <source>
        <dbReference type="ARBA" id="ARBA00022833"/>
    </source>
</evidence>
<dbReference type="PANTHER" id="PTHR31944:SF131">
    <property type="entry name" value="HEME-RESPONSIVE ZINC FINGER TRANSCRIPTION FACTOR HAP1"/>
    <property type="match status" value="1"/>
</dbReference>
<comment type="caution">
    <text evidence="9">The sequence shown here is derived from an EMBL/GenBank/DDBJ whole genome shotgun (WGS) entry which is preliminary data.</text>
</comment>
<evidence type="ECO:0000259" key="8">
    <source>
        <dbReference type="PROSITE" id="PS50048"/>
    </source>
</evidence>
<dbReference type="CDD" id="cd12148">
    <property type="entry name" value="fungal_TF_MHR"/>
    <property type="match status" value="1"/>
</dbReference>
<evidence type="ECO:0000256" key="4">
    <source>
        <dbReference type="ARBA" id="ARBA00023125"/>
    </source>
</evidence>
<dbReference type="InterPro" id="IPR007219">
    <property type="entry name" value="XnlR_reg_dom"/>
</dbReference>
<keyword evidence="1" id="KW-0479">Metal-binding</keyword>
<evidence type="ECO:0000256" key="7">
    <source>
        <dbReference type="SAM" id="MobiDB-lite"/>
    </source>
</evidence>
<dbReference type="PANTHER" id="PTHR31944">
    <property type="entry name" value="HEME-RESPONSIVE ZINC FINGER TRANSCRIPTION FACTOR HAP1"/>
    <property type="match status" value="1"/>
</dbReference>
<keyword evidence="5" id="KW-0804">Transcription</keyword>
<dbReference type="GO" id="GO:0008270">
    <property type="term" value="F:zinc ion binding"/>
    <property type="evidence" value="ECO:0007669"/>
    <property type="project" value="InterPro"/>
</dbReference>
<keyword evidence="4" id="KW-0238">DNA-binding</keyword>
<dbReference type="GO" id="GO:0000978">
    <property type="term" value="F:RNA polymerase II cis-regulatory region sequence-specific DNA binding"/>
    <property type="evidence" value="ECO:0007669"/>
    <property type="project" value="TreeGrafter"/>
</dbReference>
<dbReference type="STRING" id="2656787.A0A370TE12"/>
<evidence type="ECO:0000313" key="9">
    <source>
        <dbReference type="EMBL" id="RDL32696.1"/>
    </source>
</evidence>
<accession>A0A370TE12</accession>
<feature type="region of interest" description="Disordered" evidence="7">
    <location>
        <begin position="45"/>
        <end position="103"/>
    </location>
</feature>
<feature type="domain" description="Zn(2)-C6 fungal-type" evidence="8">
    <location>
        <begin position="14"/>
        <end position="44"/>
    </location>
</feature>
<dbReference type="GO" id="GO:0006351">
    <property type="term" value="P:DNA-templated transcription"/>
    <property type="evidence" value="ECO:0007669"/>
    <property type="project" value="InterPro"/>
</dbReference>
<evidence type="ECO:0000256" key="6">
    <source>
        <dbReference type="ARBA" id="ARBA00023242"/>
    </source>
</evidence>
<dbReference type="Pfam" id="PF00172">
    <property type="entry name" value="Zn_clus"/>
    <property type="match status" value="1"/>
</dbReference>
<organism evidence="9 10">
    <name type="scientific">Venustampulla echinocandica</name>
    <dbReference type="NCBI Taxonomy" id="2656787"/>
    <lineage>
        <taxon>Eukaryota</taxon>
        <taxon>Fungi</taxon>
        <taxon>Dikarya</taxon>
        <taxon>Ascomycota</taxon>
        <taxon>Pezizomycotina</taxon>
        <taxon>Leotiomycetes</taxon>
        <taxon>Helotiales</taxon>
        <taxon>Pleuroascaceae</taxon>
        <taxon>Venustampulla</taxon>
    </lineage>
</organism>
<feature type="region of interest" description="Disordered" evidence="7">
    <location>
        <begin position="122"/>
        <end position="144"/>
    </location>
</feature>
<dbReference type="SMART" id="SM00906">
    <property type="entry name" value="Fungal_trans"/>
    <property type="match status" value="1"/>
</dbReference>
<dbReference type="GO" id="GO:0005634">
    <property type="term" value="C:nucleus"/>
    <property type="evidence" value="ECO:0007669"/>
    <property type="project" value="TreeGrafter"/>
</dbReference>
<dbReference type="Pfam" id="PF04082">
    <property type="entry name" value="Fungal_trans"/>
    <property type="match status" value="1"/>
</dbReference>